<organism evidence="2 3">
    <name type="scientific">Parvibium lacunae</name>
    <dbReference type="NCBI Taxonomy" id="1888893"/>
    <lineage>
        <taxon>Bacteria</taxon>
        <taxon>Pseudomonadati</taxon>
        <taxon>Pseudomonadota</taxon>
        <taxon>Betaproteobacteria</taxon>
        <taxon>Burkholderiales</taxon>
        <taxon>Alcaligenaceae</taxon>
        <taxon>Parvibium</taxon>
    </lineage>
</organism>
<comment type="caution">
    <text evidence="2">The sequence shown here is derived from an EMBL/GenBank/DDBJ whole genome shotgun (WGS) entry which is preliminary data.</text>
</comment>
<dbReference type="Pfam" id="PF00027">
    <property type="entry name" value="cNMP_binding"/>
    <property type="match status" value="1"/>
</dbReference>
<dbReference type="Proteomes" id="UP000252357">
    <property type="component" value="Unassembled WGS sequence"/>
</dbReference>
<dbReference type="InterPro" id="IPR014710">
    <property type="entry name" value="RmlC-like_jellyroll"/>
</dbReference>
<evidence type="ECO:0000313" key="3">
    <source>
        <dbReference type="Proteomes" id="UP000252357"/>
    </source>
</evidence>
<evidence type="ECO:0000259" key="1">
    <source>
        <dbReference type="PROSITE" id="PS50042"/>
    </source>
</evidence>
<dbReference type="InterPro" id="IPR018490">
    <property type="entry name" value="cNMP-bd_dom_sf"/>
</dbReference>
<dbReference type="RefSeq" id="WP_114403360.1">
    <property type="nucleotide sequence ID" value="NZ_QPGB01000005.1"/>
</dbReference>
<dbReference type="EMBL" id="QPGB01000005">
    <property type="protein sequence ID" value="RCS56757.1"/>
    <property type="molecule type" value="Genomic_DNA"/>
</dbReference>
<gene>
    <name evidence="2" type="ORF">DU000_10420</name>
</gene>
<keyword evidence="3" id="KW-1185">Reference proteome</keyword>
<dbReference type="PANTHER" id="PTHR24567">
    <property type="entry name" value="CRP FAMILY TRANSCRIPTIONAL REGULATORY PROTEIN"/>
    <property type="match status" value="1"/>
</dbReference>
<dbReference type="GO" id="GO:0005829">
    <property type="term" value="C:cytosol"/>
    <property type="evidence" value="ECO:0007669"/>
    <property type="project" value="TreeGrafter"/>
</dbReference>
<reference evidence="2 3" key="1">
    <citation type="journal article" date="2018" name="Int. J. Syst. Evol. Microbiol.">
        <title>Parvibium lacunae gen. nov., sp. nov., a new member of the family Alcaligenaceae isolated from a freshwater pond.</title>
        <authorList>
            <person name="Chen W.M."/>
            <person name="Xie P.B."/>
            <person name="Hsu M.Y."/>
            <person name="Sheu S.Y."/>
        </authorList>
    </citation>
    <scope>NUCLEOTIDE SEQUENCE [LARGE SCALE GENOMIC DNA]</scope>
    <source>
        <strain evidence="2 3">KMB9</strain>
    </source>
</reference>
<dbReference type="CDD" id="cd00038">
    <property type="entry name" value="CAP_ED"/>
    <property type="match status" value="1"/>
</dbReference>
<feature type="domain" description="Cyclic nucleotide-binding" evidence="1">
    <location>
        <begin position="45"/>
        <end position="148"/>
    </location>
</feature>
<dbReference type="PROSITE" id="PS50042">
    <property type="entry name" value="CNMP_BINDING_3"/>
    <property type="match status" value="1"/>
</dbReference>
<dbReference type="OrthoDB" id="8589195at2"/>
<dbReference type="PANTHER" id="PTHR24567:SF74">
    <property type="entry name" value="HTH-TYPE TRANSCRIPTIONAL REGULATOR ARCR"/>
    <property type="match status" value="1"/>
</dbReference>
<name>A0A368KZL8_9BURK</name>
<dbReference type="InterPro" id="IPR050397">
    <property type="entry name" value="Env_Response_Regulators"/>
</dbReference>
<dbReference type="SMART" id="SM00100">
    <property type="entry name" value="cNMP"/>
    <property type="match status" value="1"/>
</dbReference>
<accession>A0A368KZL8</accession>
<evidence type="ECO:0000313" key="2">
    <source>
        <dbReference type="EMBL" id="RCS56757.1"/>
    </source>
</evidence>
<dbReference type="GO" id="GO:0003700">
    <property type="term" value="F:DNA-binding transcription factor activity"/>
    <property type="evidence" value="ECO:0007669"/>
    <property type="project" value="TreeGrafter"/>
</dbReference>
<sequence>MTQPPHSSQDSLLPRDRLLQLGAKPLGSAVTFADQVFALAQRVPLLADFSVEEIQTLTSYMEAFHAPSGCMFIEEGALDDYMVLIIRGTVEVVKLDNWGHRSRVAIVTPVQTLGEMSMVDGEPRFASCIAMEECHFGVLSRSKLLQLIDQQPQVGAKLLLRLVQLLSSRLRQTSAKLMAYMSQQTPSASR</sequence>
<dbReference type="Gene3D" id="2.60.120.10">
    <property type="entry name" value="Jelly Rolls"/>
    <property type="match status" value="1"/>
</dbReference>
<protein>
    <submittedName>
        <fullName evidence="2">Cyclic nucleotide-binding domain-containing protein</fullName>
    </submittedName>
</protein>
<dbReference type="SUPFAM" id="SSF51206">
    <property type="entry name" value="cAMP-binding domain-like"/>
    <property type="match status" value="1"/>
</dbReference>
<dbReference type="AlphaFoldDB" id="A0A368KZL8"/>
<dbReference type="InterPro" id="IPR000595">
    <property type="entry name" value="cNMP-bd_dom"/>
</dbReference>
<proteinExistence type="predicted"/>